<dbReference type="PROSITE" id="PS01031">
    <property type="entry name" value="SHSP"/>
    <property type="match status" value="1"/>
</dbReference>
<feature type="domain" description="SHSP" evidence="5">
    <location>
        <begin position="45"/>
        <end position="221"/>
    </location>
</feature>
<dbReference type="InterPro" id="IPR008978">
    <property type="entry name" value="HSP20-like_chaperone"/>
</dbReference>
<dbReference type="Proteomes" id="UP001302812">
    <property type="component" value="Unassembled WGS sequence"/>
</dbReference>
<dbReference type="InterPro" id="IPR031107">
    <property type="entry name" value="Small_HSP"/>
</dbReference>
<evidence type="ECO:0000256" key="4">
    <source>
        <dbReference type="SAM" id="MobiDB-lite"/>
    </source>
</evidence>
<dbReference type="SUPFAM" id="SSF49764">
    <property type="entry name" value="HSP20-like chaperones"/>
    <property type="match status" value="1"/>
</dbReference>
<comment type="similarity">
    <text evidence="2 3">Belongs to the small heat shock protein (HSP20) family.</text>
</comment>
<evidence type="ECO:0000313" key="6">
    <source>
        <dbReference type="EMBL" id="KAK4117057.1"/>
    </source>
</evidence>
<dbReference type="PANTHER" id="PTHR11527">
    <property type="entry name" value="HEAT-SHOCK PROTEIN 20 FAMILY MEMBER"/>
    <property type="match status" value="1"/>
</dbReference>
<dbReference type="InterPro" id="IPR002068">
    <property type="entry name" value="A-crystallin/Hsp20_dom"/>
</dbReference>
<dbReference type="GeneID" id="89934848"/>
<evidence type="ECO:0000256" key="2">
    <source>
        <dbReference type="PROSITE-ProRule" id="PRU00285"/>
    </source>
</evidence>
<evidence type="ECO:0000313" key="7">
    <source>
        <dbReference type="Proteomes" id="UP001302812"/>
    </source>
</evidence>
<comment type="caution">
    <text evidence="6">The sequence shown here is derived from an EMBL/GenBank/DDBJ whole genome shotgun (WGS) entry which is preliminary data.</text>
</comment>
<keyword evidence="1" id="KW-0346">Stress response</keyword>
<protein>
    <submittedName>
        <fullName evidence="6">HSP20-like chaperone</fullName>
    </submittedName>
</protein>
<evidence type="ECO:0000259" key="5">
    <source>
        <dbReference type="PROSITE" id="PS01031"/>
    </source>
</evidence>
<keyword evidence="7" id="KW-1185">Reference proteome</keyword>
<dbReference type="RefSeq" id="XP_064674627.1">
    <property type="nucleotide sequence ID" value="XM_064810723.1"/>
</dbReference>
<proteinExistence type="inferred from homology"/>
<feature type="compositionally biased region" description="Basic and acidic residues" evidence="4">
    <location>
        <begin position="135"/>
        <end position="146"/>
    </location>
</feature>
<reference evidence="6" key="2">
    <citation type="submission" date="2023-05" db="EMBL/GenBank/DDBJ databases">
        <authorList>
            <consortium name="Lawrence Berkeley National Laboratory"/>
            <person name="Steindorff A."/>
            <person name="Hensen N."/>
            <person name="Bonometti L."/>
            <person name="Westerberg I."/>
            <person name="Brannstrom I.O."/>
            <person name="Guillou S."/>
            <person name="Cros-Aarteil S."/>
            <person name="Calhoun S."/>
            <person name="Haridas S."/>
            <person name="Kuo A."/>
            <person name="Mondo S."/>
            <person name="Pangilinan J."/>
            <person name="Riley R."/>
            <person name="Labutti K."/>
            <person name="Andreopoulos B."/>
            <person name="Lipzen A."/>
            <person name="Chen C."/>
            <person name="Yanf M."/>
            <person name="Daum C."/>
            <person name="Ng V."/>
            <person name="Clum A."/>
            <person name="Ohm R."/>
            <person name="Martin F."/>
            <person name="Silar P."/>
            <person name="Natvig D."/>
            <person name="Lalanne C."/>
            <person name="Gautier V."/>
            <person name="Ament-Velasquez S.L."/>
            <person name="Kruys A."/>
            <person name="Hutchinson M.I."/>
            <person name="Powell A.J."/>
            <person name="Barry K."/>
            <person name="Miller A.N."/>
            <person name="Grigoriev I.V."/>
            <person name="Debuchy R."/>
            <person name="Gladieux P."/>
            <person name="Thoren M.H."/>
            <person name="Johannesson H."/>
        </authorList>
    </citation>
    <scope>NUCLEOTIDE SEQUENCE</scope>
    <source>
        <strain evidence="6">CBS 508.74</strain>
    </source>
</reference>
<dbReference type="Gene3D" id="2.60.40.790">
    <property type="match status" value="1"/>
</dbReference>
<sequence length="221" mass="24924">MSFFPRGFYSPDTSFTPLFRLLDEFDNYTNEVRNQEGGGSRHRRHQMRTFSPKFDVRETDTAYELHGELPGIDRENINIEFTDPQTIVIRGRVERAYTSGTPPAGLVEGGTQMSGAITEKGEGAENNNNHARKASVADEKAEEQAQSKEVTQHNGTNGGARQQEEKYKYWVQERSVGEFARTFSFPTRVDQDAVSANLNNGVLSLIVPKAKRHETRRIAIN</sequence>
<evidence type="ECO:0000256" key="1">
    <source>
        <dbReference type="ARBA" id="ARBA00023016"/>
    </source>
</evidence>
<dbReference type="EMBL" id="MU853332">
    <property type="protein sequence ID" value="KAK4117057.1"/>
    <property type="molecule type" value="Genomic_DNA"/>
</dbReference>
<accession>A0AAN6TMA0</accession>
<organism evidence="6 7">
    <name type="scientific">Canariomyces notabilis</name>
    <dbReference type="NCBI Taxonomy" id="2074819"/>
    <lineage>
        <taxon>Eukaryota</taxon>
        <taxon>Fungi</taxon>
        <taxon>Dikarya</taxon>
        <taxon>Ascomycota</taxon>
        <taxon>Pezizomycotina</taxon>
        <taxon>Sordariomycetes</taxon>
        <taxon>Sordariomycetidae</taxon>
        <taxon>Sordariales</taxon>
        <taxon>Chaetomiaceae</taxon>
        <taxon>Canariomyces</taxon>
    </lineage>
</organism>
<feature type="region of interest" description="Disordered" evidence="4">
    <location>
        <begin position="119"/>
        <end position="166"/>
    </location>
</feature>
<gene>
    <name evidence="6" type="ORF">N656DRAFT_698616</name>
</gene>
<name>A0AAN6TMA0_9PEZI</name>
<evidence type="ECO:0000256" key="3">
    <source>
        <dbReference type="RuleBase" id="RU003616"/>
    </source>
</evidence>
<dbReference type="CDD" id="cd06464">
    <property type="entry name" value="ACD_sHsps-like"/>
    <property type="match status" value="1"/>
</dbReference>
<reference evidence="6" key="1">
    <citation type="journal article" date="2023" name="Mol. Phylogenet. Evol.">
        <title>Genome-scale phylogeny and comparative genomics of the fungal order Sordariales.</title>
        <authorList>
            <person name="Hensen N."/>
            <person name="Bonometti L."/>
            <person name="Westerberg I."/>
            <person name="Brannstrom I.O."/>
            <person name="Guillou S."/>
            <person name="Cros-Aarteil S."/>
            <person name="Calhoun S."/>
            <person name="Haridas S."/>
            <person name="Kuo A."/>
            <person name="Mondo S."/>
            <person name="Pangilinan J."/>
            <person name="Riley R."/>
            <person name="LaButti K."/>
            <person name="Andreopoulos B."/>
            <person name="Lipzen A."/>
            <person name="Chen C."/>
            <person name="Yan M."/>
            <person name="Daum C."/>
            <person name="Ng V."/>
            <person name="Clum A."/>
            <person name="Steindorff A."/>
            <person name="Ohm R.A."/>
            <person name="Martin F."/>
            <person name="Silar P."/>
            <person name="Natvig D.O."/>
            <person name="Lalanne C."/>
            <person name="Gautier V."/>
            <person name="Ament-Velasquez S.L."/>
            <person name="Kruys A."/>
            <person name="Hutchinson M.I."/>
            <person name="Powell A.J."/>
            <person name="Barry K."/>
            <person name="Miller A.N."/>
            <person name="Grigoriev I.V."/>
            <person name="Debuchy R."/>
            <person name="Gladieux P."/>
            <person name="Hiltunen Thoren M."/>
            <person name="Johannesson H."/>
        </authorList>
    </citation>
    <scope>NUCLEOTIDE SEQUENCE</scope>
    <source>
        <strain evidence="6">CBS 508.74</strain>
    </source>
</reference>
<dbReference type="AlphaFoldDB" id="A0AAN6TMA0"/>
<dbReference type="Pfam" id="PF00011">
    <property type="entry name" value="HSP20"/>
    <property type="match status" value="1"/>
</dbReference>